<dbReference type="SMART" id="SM00320">
    <property type="entry name" value="WD40"/>
    <property type="match status" value="3"/>
</dbReference>
<dbReference type="PANTHER" id="PTHR18359:SF0">
    <property type="entry name" value="U3 SMALL NUCLEOLAR RNA-ASSOCIATED PROTEIN 18 HOMOLOG"/>
    <property type="match status" value="1"/>
</dbReference>
<dbReference type="OrthoDB" id="1935146at2759"/>
<reference evidence="8" key="1">
    <citation type="submission" date="2025-08" db="UniProtKB">
        <authorList>
            <consortium name="RefSeq"/>
        </authorList>
    </citation>
    <scope>IDENTIFICATION</scope>
    <source>
        <tissue evidence="8">Silk gland</tissue>
    </source>
</reference>
<keyword evidence="5" id="KW-0539">Nucleus</keyword>
<evidence type="ECO:0000256" key="3">
    <source>
        <dbReference type="ARBA" id="ARBA00022574"/>
    </source>
</evidence>
<dbReference type="KEGG" id="bman:114243580"/>
<dbReference type="Gene3D" id="2.130.10.10">
    <property type="entry name" value="YVTN repeat-like/Quinoprotein amine dehydrogenase"/>
    <property type="match status" value="1"/>
</dbReference>
<comment type="subcellular location">
    <subcellularLocation>
        <location evidence="1">Nucleus</location>
        <location evidence="1">Nucleolus</location>
    </subcellularLocation>
</comment>
<name>A0A6J2JRM8_BOMMA</name>
<evidence type="ECO:0000313" key="7">
    <source>
        <dbReference type="Proteomes" id="UP000504629"/>
    </source>
</evidence>
<keyword evidence="4" id="KW-0677">Repeat</keyword>
<dbReference type="Proteomes" id="UP000504629">
    <property type="component" value="Unplaced"/>
</dbReference>
<organism evidence="7 8">
    <name type="scientific">Bombyx mandarina</name>
    <name type="common">Wild silk moth</name>
    <name type="synonym">Wild silkworm</name>
    <dbReference type="NCBI Taxonomy" id="7092"/>
    <lineage>
        <taxon>Eukaryota</taxon>
        <taxon>Metazoa</taxon>
        <taxon>Ecdysozoa</taxon>
        <taxon>Arthropoda</taxon>
        <taxon>Hexapoda</taxon>
        <taxon>Insecta</taxon>
        <taxon>Pterygota</taxon>
        <taxon>Neoptera</taxon>
        <taxon>Endopterygota</taxon>
        <taxon>Lepidoptera</taxon>
        <taxon>Glossata</taxon>
        <taxon>Ditrysia</taxon>
        <taxon>Bombycoidea</taxon>
        <taxon>Bombycidae</taxon>
        <taxon>Bombycinae</taxon>
        <taxon>Bombyx</taxon>
    </lineage>
</organism>
<evidence type="ECO:0000256" key="5">
    <source>
        <dbReference type="ARBA" id="ARBA00023242"/>
    </source>
</evidence>
<dbReference type="SUPFAM" id="SSF50978">
    <property type="entry name" value="WD40 repeat-like"/>
    <property type="match status" value="1"/>
</dbReference>
<gene>
    <name evidence="8" type="primary">LOC114243580</name>
</gene>
<accession>A0A6J2JRM8</accession>
<dbReference type="GO" id="GO:0006364">
    <property type="term" value="P:rRNA processing"/>
    <property type="evidence" value="ECO:0007669"/>
    <property type="project" value="UniProtKB-KW"/>
</dbReference>
<keyword evidence="2" id="KW-0698">rRNA processing</keyword>
<dbReference type="PANTHER" id="PTHR18359">
    <property type="entry name" value="WD-REPEAT PROTEIN-RELATED"/>
    <property type="match status" value="1"/>
</dbReference>
<dbReference type="InterPro" id="IPR036322">
    <property type="entry name" value="WD40_repeat_dom_sf"/>
</dbReference>
<evidence type="ECO:0000256" key="6">
    <source>
        <dbReference type="ARBA" id="ARBA00025767"/>
    </source>
</evidence>
<comment type="similarity">
    <text evidence="6">Belongs to the WD repeat UTP18 family.</text>
</comment>
<evidence type="ECO:0000256" key="4">
    <source>
        <dbReference type="ARBA" id="ARBA00022737"/>
    </source>
</evidence>
<evidence type="ECO:0000313" key="8">
    <source>
        <dbReference type="RefSeq" id="XP_028030914.1"/>
    </source>
</evidence>
<keyword evidence="3" id="KW-0853">WD repeat</keyword>
<protein>
    <submittedName>
        <fullName evidence="8">U3 small nucleolar RNA-associated protein 18 homolog</fullName>
    </submittedName>
</protein>
<dbReference type="GO" id="GO:0032040">
    <property type="term" value="C:small-subunit processome"/>
    <property type="evidence" value="ECO:0007669"/>
    <property type="project" value="TreeGrafter"/>
</dbReference>
<dbReference type="InterPro" id="IPR015943">
    <property type="entry name" value="WD40/YVTN_repeat-like_dom_sf"/>
</dbReference>
<dbReference type="RefSeq" id="XP_028030914.1">
    <property type="nucleotide sequence ID" value="XM_028175113.1"/>
</dbReference>
<dbReference type="GeneID" id="114243580"/>
<sequence>MKRSSRNFKHEINPVKDEESRLSQILFTKKQKLIDKLKPNQELSDNIDLKPVWTDDDDGKYTAANVIPQAVSNVQYTEKLKQKYRTIVGTPSWAEIKKNTDCEDDDKLMKTVGHIVKKKTKELKKDFLEYKILPKINNDISKEGPLIKCIEFHPKMSVSLIAGQSGVVSLYSIGGDKNERLHSFNLKKWQITAAHFTPDGKSAFIASKSNHSYCIYDLVKAEAKLVQLPQISKRPHIFQLSPNGKYLATSDCFDEVYLIDTASQELIRVLKNSTNIKSAAFNSNSSELYCFGDQGIVTVWSLCTFKSLKKFYDNGCVTASCITTSACGRLIATGSGEGIVNIYKTSDLMTNEPIPLKTVSNITTKITSLKFNSTTEILAACSAYYPNAVKLIHIPSYHVYQNFPKQSFNYNHIQVVNFSPNSGYMAFSNNRGSAFLHRLKYYKNY</sequence>
<proteinExistence type="inferred from homology"/>
<dbReference type="GO" id="GO:0034388">
    <property type="term" value="C:Pwp2p-containing subcomplex of 90S preribosome"/>
    <property type="evidence" value="ECO:0007669"/>
    <property type="project" value="TreeGrafter"/>
</dbReference>
<dbReference type="AlphaFoldDB" id="A0A6J2JRM8"/>
<evidence type="ECO:0000256" key="1">
    <source>
        <dbReference type="ARBA" id="ARBA00004604"/>
    </source>
</evidence>
<dbReference type="InterPro" id="IPR001680">
    <property type="entry name" value="WD40_rpt"/>
</dbReference>
<dbReference type="CTD" id="36831"/>
<keyword evidence="7" id="KW-1185">Reference proteome</keyword>
<dbReference type="InterPro" id="IPR045161">
    <property type="entry name" value="Utp18"/>
</dbReference>
<evidence type="ECO:0000256" key="2">
    <source>
        <dbReference type="ARBA" id="ARBA00022552"/>
    </source>
</evidence>